<dbReference type="PANTHER" id="PTHR42852">
    <property type="entry name" value="THIOL:DISULFIDE INTERCHANGE PROTEIN DSBE"/>
    <property type="match status" value="1"/>
</dbReference>
<evidence type="ECO:0000259" key="5">
    <source>
        <dbReference type="PROSITE" id="PS51352"/>
    </source>
</evidence>
<dbReference type="SUPFAM" id="SSF52833">
    <property type="entry name" value="Thioredoxin-like"/>
    <property type="match status" value="1"/>
</dbReference>
<protein>
    <recommendedName>
        <fullName evidence="5">Thioredoxin domain-containing protein</fullName>
    </recommendedName>
</protein>
<dbReference type="Proteomes" id="UP000030121">
    <property type="component" value="Unassembled WGS sequence"/>
</dbReference>
<evidence type="ECO:0000256" key="1">
    <source>
        <dbReference type="ARBA" id="ARBA00004196"/>
    </source>
</evidence>
<dbReference type="InterPro" id="IPR036249">
    <property type="entry name" value="Thioredoxin-like_sf"/>
</dbReference>
<dbReference type="AlphaFoldDB" id="A0A0A2MCC4"/>
<dbReference type="PROSITE" id="PS51352">
    <property type="entry name" value="THIOREDOXIN_2"/>
    <property type="match status" value="1"/>
</dbReference>
<dbReference type="PANTHER" id="PTHR42852:SF6">
    <property type="entry name" value="THIOL:DISULFIDE INTERCHANGE PROTEIN DSBE"/>
    <property type="match status" value="1"/>
</dbReference>
<gene>
    <name evidence="6" type="ORF">Q764_04775</name>
</gene>
<accession>A0A0A2MCC4</accession>
<dbReference type="eggNOG" id="COG0526">
    <property type="taxonomic scope" value="Bacteria"/>
</dbReference>
<dbReference type="InterPro" id="IPR013766">
    <property type="entry name" value="Thioredoxin_domain"/>
</dbReference>
<feature type="domain" description="Thioredoxin" evidence="5">
    <location>
        <begin position="310"/>
        <end position="454"/>
    </location>
</feature>
<comment type="subcellular location">
    <subcellularLocation>
        <location evidence="1">Cell envelope</location>
    </subcellularLocation>
</comment>
<dbReference type="GO" id="GO:0017004">
    <property type="term" value="P:cytochrome complex assembly"/>
    <property type="evidence" value="ECO:0007669"/>
    <property type="project" value="UniProtKB-KW"/>
</dbReference>
<evidence type="ECO:0000256" key="2">
    <source>
        <dbReference type="ARBA" id="ARBA00022748"/>
    </source>
</evidence>
<dbReference type="CDD" id="cd02966">
    <property type="entry name" value="TlpA_like_family"/>
    <property type="match status" value="1"/>
</dbReference>
<evidence type="ECO:0000313" key="7">
    <source>
        <dbReference type="Proteomes" id="UP000030121"/>
    </source>
</evidence>
<evidence type="ECO:0000256" key="3">
    <source>
        <dbReference type="ARBA" id="ARBA00023157"/>
    </source>
</evidence>
<reference evidence="6 7" key="1">
    <citation type="submission" date="2013-09" db="EMBL/GenBank/DDBJ databases">
        <authorList>
            <person name="Zeng Z."/>
            <person name="Chen C."/>
        </authorList>
    </citation>
    <scope>NUCLEOTIDE SEQUENCE [LARGE SCALE GENOMIC DNA]</scope>
    <source>
        <strain evidence="6 7">GH29-5</strain>
    </source>
</reference>
<comment type="caution">
    <text evidence="6">The sequence shown here is derived from an EMBL/GenBank/DDBJ whole genome shotgun (WGS) entry which is preliminary data.</text>
</comment>
<sequence>MKNTLYSFLVVLLASFSTPKETVTLSGKISNTDDGKLRIKGESFEKEITLKPDGSFSETFQIDYSGTYNFATKGNRSSLYLGKGTKLTINADDKNFASTLKFSGNGSAENQYFFDKSNAVNKLMGSAQTFYALEETAFLEKLKEVKTAMTNLLNTSKVTNADFKKNELRSIDFFEQLQLLNYPAYHKHYAKKEAYTPSESFPKFNDKANFDSDEDFLFSSSYKQLVATKFNNDLYAKMGENEEYTYKLALPEIKKVKSTAIRNAHIQNLAYEVGAGNPEATMLYNEIMNLSTDAKFKEGLTTKFNKIKTLTPGNISPKFDYENFKGGKTSMESLKGKYVYIDVWATWCGPCRREIPSLQKVEEQYHGKNIEFVSLSIDEKKDYEKWRKFVEEKNLGGIQLFADNDWNSKFVTDYAIEGIPRFILVDPNGNIVSADAPRPSDPKLIAKFEELGIK</sequence>
<dbReference type="STRING" id="1121899.GCA_000430025_01423"/>
<dbReference type="Gene3D" id="3.40.30.10">
    <property type="entry name" value="Glutaredoxin"/>
    <property type="match status" value="1"/>
</dbReference>
<dbReference type="OrthoDB" id="743079at2"/>
<keyword evidence="2" id="KW-0201">Cytochrome c-type biogenesis</keyword>
<organism evidence="6 7">
    <name type="scientific">Flavobacterium suncheonense GH29-5 = DSM 17707</name>
    <dbReference type="NCBI Taxonomy" id="1121899"/>
    <lineage>
        <taxon>Bacteria</taxon>
        <taxon>Pseudomonadati</taxon>
        <taxon>Bacteroidota</taxon>
        <taxon>Flavobacteriia</taxon>
        <taxon>Flavobacteriales</taxon>
        <taxon>Flavobacteriaceae</taxon>
        <taxon>Flavobacterium</taxon>
    </lineage>
</organism>
<proteinExistence type="predicted"/>
<keyword evidence="4" id="KW-0676">Redox-active center</keyword>
<keyword evidence="7" id="KW-1185">Reference proteome</keyword>
<evidence type="ECO:0000256" key="4">
    <source>
        <dbReference type="ARBA" id="ARBA00023284"/>
    </source>
</evidence>
<dbReference type="Pfam" id="PF00578">
    <property type="entry name" value="AhpC-TSA"/>
    <property type="match status" value="1"/>
</dbReference>
<keyword evidence="3" id="KW-1015">Disulfide bond</keyword>
<dbReference type="EMBL" id="JRLW01000004">
    <property type="protein sequence ID" value="KGO89929.1"/>
    <property type="molecule type" value="Genomic_DNA"/>
</dbReference>
<dbReference type="RefSeq" id="WP_026981645.1">
    <property type="nucleotide sequence ID" value="NZ_JRLW01000004.1"/>
</dbReference>
<dbReference type="InterPro" id="IPR050553">
    <property type="entry name" value="Thioredoxin_ResA/DsbE_sf"/>
</dbReference>
<dbReference type="GO" id="GO:0030313">
    <property type="term" value="C:cell envelope"/>
    <property type="evidence" value="ECO:0007669"/>
    <property type="project" value="UniProtKB-SubCell"/>
</dbReference>
<name>A0A0A2MCC4_9FLAO</name>
<dbReference type="InterPro" id="IPR000866">
    <property type="entry name" value="AhpC/TSA"/>
</dbReference>
<evidence type="ECO:0000313" key="6">
    <source>
        <dbReference type="EMBL" id="KGO89929.1"/>
    </source>
</evidence>